<protein>
    <submittedName>
        <fullName evidence="2">CoA-binding domain protein</fullName>
    </submittedName>
</protein>
<keyword evidence="3" id="KW-1185">Reference proteome</keyword>
<feature type="domain" description="CoA-binding" evidence="1">
    <location>
        <begin position="7"/>
        <end position="99"/>
    </location>
</feature>
<dbReference type="PANTHER" id="PTHR33303">
    <property type="entry name" value="CYTOPLASMIC PROTEIN-RELATED"/>
    <property type="match status" value="1"/>
</dbReference>
<dbReference type="Pfam" id="PF13380">
    <property type="entry name" value="CoA_binding_2"/>
    <property type="match status" value="1"/>
</dbReference>
<dbReference type="OrthoDB" id="9804695at2"/>
<dbReference type="SUPFAM" id="SSF51735">
    <property type="entry name" value="NAD(P)-binding Rossmann-fold domains"/>
    <property type="match status" value="1"/>
</dbReference>
<dbReference type="InterPro" id="IPR003781">
    <property type="entry name" value="CoA-bd"/>
</dbReference>
<dbReference type="RefSeq" id="WP_011992198.1">
    <property type="nucleotide sequence ID" value="NC_009715.2"/>
</dbReference>
<dbReference type="PANTHER" id="PTHR33303:SF2">
    <property type="entry name" value="COA-BINDING DOMAIN-CONTAINING PROTEIN"/>
    <property type="match status" value="1"/>
</dbReference>
<dbReference type="Gene3D" id="3.40.50.720">
    <property type="entry name" value="NAD(P)-binding Rossmann-like Domain"/>
    <property type="match status" value="1"/>
</dbReference>
<accession>A7GY41</accession>
<dbReference type="AlphaFoldDB" id="A7GY41"/>
<dbReference type="SMART" id="SM00881">
    <property type="entry name" value="CoA_binding"/>
    <property type="match status" value="1"/>
</dbReference>
<gene>
    <name evidence="2" type="ORF">CCV52592_1421</name>
</gene>
<dbReference type="KEGG" id="ccv:CCV52592_1421"/>
<reference evidence="2" key="1">
    <citation type="submission" date="2016-07" db="EMBL/GenBank/DDBJ databases">
        <title>Comparative genomics of the Campylobacter concisus group.</title>
        <authorList>
            <person name="Miller W.G."/>
            <person name="Yee E."/>
            <person name="Chapman M.H."/>
            <person name="Huynh S."/>
            <person name="Bono J.L."/>
            <person name="On S.L.W."/>
            <person name="StLeger J."/>
            <person name="Foster G."/>
            <person name="Parker C.T."/>
        </authorList>
    </citation>
    <scope>NUCLEOTIDE SEQUENCE</scope>
    <source>
        <strain evidence="2">525.92</strain>
    </source>
</reference>
<dbReference type="HOGENOM" id="CLU_112567_0_1_7"/>
<dbReference type="Proteomes" id="UP000006380">
    <property type="component" value="Chromosome"/>
</dbReference>
<name>A7GY41_CAMC5</name>
<evidence type="ECO:0000259" key="1">
    <source>
        <dbReference type="SMART" id="SM00881"/>
    </source>
</evidence>
<evidence type="ECO:0000313" key="2">
    <source>
        <dbReference type="EMBL" id="EAU00485.1"/>
    </source>
</evidence>
<dbReference type="EMBL" id="CP000767">
    <property type="protein sequence ID" value="EAU00485.1"/>
    <property type="molecule type" value="Genomic_DNA"/>
</dbReference>
<sequence length="134" mass="15169">MSVDEILKNAKSVAIVGLSPDESKASNMVARYLLQNGFKIYPVYPKEDEILGLKVYRNLSQISEPIDIAVMFRKGEFAQILIDEVIRKSVLTLWLQLGIVNEAAKLKARQNGVNFVQDKCIKIEFERLKNGITK</sequence>
<evidence type="ECO:0000313" key="3">
    <source>
        <dbReference type="Proteomes" id="UP000006380"/>
    </source>
</evidence>
<dbReference type="InterPro" id="IPR036291">
    <property type="entry name" value="NAD(P)-bd_dom_sf"/>
</dbReference>
<proteinExistence type="predicted"/>
<organism evidence="2 3">
    <name type="scientific">Campylobacter curvus (strain 525.92)</name>
    <dbReference type="NCBI Taxonomy" id="360105"/>
    <lineage>
        <taxon>Bacteria</taxon>
        <taxon>Pseudomonadati</taxon>
        <taxon>Campylobacterota</taxon>
        <taxon>Epsilonproteobacteria</taxon>
        <taxon>Campylobacterales</taxon>
        <taxon>Campylobacteraceae</taxon>
        <taxon>Campylobacter</taxon>
    </lineage>
</organism>
<dbReference type="STRING" id="360105.CCV52592_1421"/>